<dbReference type="Proteomes" id="UP000265520">
    <property type="component" value="Unassembled WGS sequence"/>
</dbReference>
<name>A0A392UR20_9FABA</name>
<comment type="caution">
    <text evidence="2">The sequence shown here is derived from an EMBL/GenBank/DDBJ whole genome shotgun (WGS) entry which is preliminary data.</text>
</comment>
<feature type="region of interest" description="Disordered" evidence="1">
    <location>
        <begin position="1"/>
        <end position="43"/>
    </location>
</feature>
<keyword evidence="3" id="KW-1185">Reference proteome</keyword>
<organism evidence="2 3">
    <name type="scientific">Trifolium medium</name>
    <dbReference type="NCBI Taxonomy" id="97028"/>
    <lineage>
        <taxon>Eukaryota</taxon>
        <taxon>Viridiplantae</taxon>
        <taxon>Streptophyta</taxon>
        <taxon>Embryophyta</taxon>
        <taxon>Tracheophyta</taxon>
        <taxon>Spermatophyta</taxon>
        <taxon>Magnoliopsida</taxon>
        <taxon>eudicotyledons</taxon>
        <taxon>Gunneridae</taxon>
        <taxon>Pentapetalae</taxon>
        <taxon>rosids</taxon>
        <taxon>fabids</taxon>
        <taxon>Fabales</taxon>
        <taxon>Fabaceae</taxon>
        <taxon>Papilionoideae</taxon>
        <taxon>50 kb inversion clade</taxon>
        <taxon>NPAAA clade</taxon>
        <taxon>Hologalegina</taxon>
        <taxon>IRL clade</taxon>
        <taxon>Trifolieae</taxon>
        <taxon>Trifolium</taxon>
    </lineage>
</organism>
<protein>
    <submittedName>
        <fullName evidence="2">Uncharacterized protein</fullName>
    </submittedName>
</protein>
<accession>A0A392UR20</accession>
<reference evidence="2 3" key="1">
    <citation type="journal article" date="2018" name="Front. Plant Sci.">
        <title>Red Clover (Trifolium pratense) and Zigzag Clover (T. medium) - A Picture of Genomic Similarities and Differences.</title>
        <authorList>
            <person name="Dluhosova J."/>
            <person name="Istvanek J."/>
            <person name="Nedelnik J."/>
            <person name="Repkova J."/>
        </authorList>
    </citation>
    <scope>NUCLEOTIDE SEQUENCE [LARGE SCALE GENOMIC DNA]</scope>
    <source>
        <strain evidence="3">cv. 10/8</strain>
        <tissue evidence="2">Leaf</tissue>
    </source>
</reference>
<evidence type="ECO:0000313" key="3">
    <source>
        <dbReference type="Proteomes" id="UP000265520"/>
    </source>
</evidence>
<evidence type="ECO:0000313" key="2">
    <source>
        <dbReference type="EMBL" id="MCI75892.1"/>
    </source>
</evidence>
<proteinExistence type="predicted"/>
<dbReference type="EMBL" id="LXQA010893444">
    <property type="protein sequence ID" value="MCI75892.1"/>
    <property type="molecule type" value="Genomic_DNA"/>
</dbReference>
<sequence length="43" mass="4745">GDLAGTKMSVEGGEEKKNGDMLWSTARISLSEGEDRETRENEM</sequence>
<evidence type="ECO:0000256" key="1">
    <source>
        <dbReference type="SAM" id="MobiDB-lite"/>
    </source>
</evidence>
<dbReference type="AlphaFoldDB" id="A0A392UR20"/>
<feature type="non-terminal residue" evidence="2">
    <location>
        <position position="1"/>
    </location>
</feature>